<dbReference type="EMBL" id="JXTI01000031">
    <property type="protein sequence ID" value="KWX14474.1"/>
    <property type="molecule type" value="Genomic_DNA"/>
</dbReference>
<keyword evidence="1" id="KW-0472">Membrane</keyword>
<feature type="transmembrane region" description="Helical" evidence="1">
    <location>
        <begin position="358"/>
        <end position="387"/>
    </location>
</feature>
<comment type="caution">
    <text evidence="2">The sequence shown here is derived from an EMBL/GenBank/DDBJ whole genome shotgun (WGS) entry which is preliminary data.</text>
</comment>
<dbReference type="Proteomes" id="UP000070089">
    <property type="component" value="Unassembled WGS sequence"/>
</dbReference>
<reference evidence="2 3" key="1">
    <citation type="journal article" date="2015" name="Mol. Biochem. Parasitol.">
        <title>Identification of polymorphic genes for use in assemblage B genotyping assays through comparative genomics of multiple assemblage B Giardia duodenalis isolates.</title>
        <authorList>
            <person name="Wielinga C."/>
            <person name="Thompson R.C."/>
            <person name="Monis P."/>
            <person name="Ryan U."/>
        </authorList>
    </citation>
    <scope>NUCLEOTIDE SEQUENCE [LARGE SCALE GENOMIC DNA]</scope>
    <source>
        <strain evidence="2 3">BAH15c1</strain>
    </source>
</reference>
<keyword evidence="1" id="KW-0812">Transmembrane</keyword>
<evidence type="ECO:0000313" key="3">
    <source>
        <dbReference type="Proteomes" id="UP000070089"/>
    </source>
</evidence>
<organism evidence="2 3">
    <name type="scientific">Giardia duodenalis assemblage B</name>
    <dbReference type="NCBI Taxonomy" id="1394984"/>
    <lineage>
        <taxon>Eukaryota</taxon>
        <taxon>Metamonada</taxon>
        <taxon>Diplomonadida</taxon>
        <taxon>Hexamitidae</taxon>
        <taxon>Giardiinae</taxon>
        <taxon>Giardia</taxon>
    </lineage>
</organism>
<evidence type="ECO:0000256" key="1">
    <source>
        <dbReference type="SAM" id="Phobius"/>
    </source>
</evidence>
<feature type="transmembrane region" description="Helical" evidence="1">
    <location>
        <begin position="269"/>
        <end position="288"/>
    </location>
</feature>
<dbReference type="OrthoDB" id="10249531at2759"/>
<feature type="transmembrane region" description="Helical" evidence="1">
    <location>
        <begin position="240"/>
        <end position="257"/>
    </location>
</feature>
<proteinExistence type="predicted"/>
<name>A0A132NWN6_GIAIN</name>
<sequence>MEQKMLTRLRLEAASFARRVEQKFNLAQKQEELRAAQQREFTLYEFCCLLTQRENFSKLLSNVVQDQYDSSREPQFGLGELALPTGTDINPMPIFRFKALLAQLELARTKEDIQKILKQANERSLFCGAEHVREIFILMDRRDLREEVWKICAPYVPEKECLSRVIEILPVSEQRTLKNIILVPRGRMLNRFQVYQLLSHYFQEHSGAVQLLSFHSSCYHLWISTFCCIRRGCASQLGTVFWLLLYVFPWALAAMYPSSWAQIVLSSTIYSAIIPHCIWAILQIVRIYRVNDRRDLIKRTVINGSLTFLLLFNPTIPFKPEYGLAILRSFPLVPFRNAFFPITVPGALPLEMPLYVHVSYIVIGGVIIPVLVHIYLLYFVAFAAGIYKLCLSCTIGRSESREEVAKDSADID</sequence>
<keyword evidence="1" id="KW-1133">Transmembrane helix</keyword>
<dbReference type="AlphaFoldDB" id="A0A132NWN6"/>
<protein>
    <submittedName>
        <fullName evidence="2">Uncharacterized protein</fullName>
    </submittedName>
</protein>
<gene>
    <name evidence="2" type="ORF">QR46_1519</name>
</gene>
<feature type="transmembrane region" description="Helical" evidence="1">
    <location>
        <begin position="300"/>
        <end position="318"/>
    </location>
</feature>
<accession>A0A132NWN6</accession>
<dbReference type="VEuPathDB" id="GiardiaDB:QR46_1519"/>
<evidence type="ECO:0000313" key="2">
    <source>
        <dbReference type="EMBL" id="KWX14474.1"/>
    </source>
</evidence>